<dbReference type="Pfam" id="PF03808">
    <property type="entry name" value="Glyco_tran_WecG"/>
    <property type="match status" value="1"/>
</dbReference>
<dbReference type="PANTHER" id="PTHR34136:SF1">
    <property type="entry name" value="UDP-N-ACETYL-D-MANNOSAMINURONIC ACID TRANSFERASE"/>
    <property type="match status" value="1"/>
</dbReference>
<dbReference type="EMBL" id="JACBZA010000001">
    <property type="protein sequence ID" value="NYH86472.1"/>
    <property type="molecule type" value="Genomic_DNA"/>
</dbReference>
<accession>A0A1I2U785</accession>
<evidence type="ECO:0000256" key="3">
    <source>
        <dbReference type="SAM" id="MobiDB-lite"/>
    </source>
</evidence>
<dbReference type="InterPro" id="IPR004629">
    <property type="entry name" value="WecG_TagA_CpsF"/>
</dbReference>
<organism evidence="5 6">
    <name type="scientific">Actinopolymorpha cephalotaxi</name>
    <dbReference type="NCBI Taxonomy" id="504797"/>
    <lineage>
        <taxon>Bacteria</taxon>
        <taxon>Bacillati</taxon>
        <taxon>Actinomycetota</taxon>
        <taxon>Actinomycetes</taxon>
        <taxon>Propionibacteriales</taxon>
        <taxon>Actinopolymorphaceae</taxon>
        <taxon>Actinopolymorpha</taxon>
    </lineage>
</organism>
<feature type="region of interest" description="Disordered" evidence="3">
    <location>
        <begin position="280"/>
        <end position="301"/>
    </location>
</feature>
<protein>
    <submittedName>
        <fullName evidence="5">N-acetylglucosaminyldiphosphoundecaprenol N-acetyl-beta-D-mannosaminyltransferase</fullName>
        <ecNumber evidence="4">2.4.1.187</ecNumber>
    </submittedName>
</protein>
<dbReference type="CDD" id="cd06533">
    <property type="entry name" value="Glyco_transf_WecG_TagA"/>
    <property type="match status" value="1"/>
</dbReference>
<evidence type="ECO:0000256" key="2">
    <source>
        <dbReference type="ARBA" id="ARBA00022679"/>
    </source>
</evidence>
<evidence type="ECO:0000313" key="6">
    <source>
        <dbReference type="Proteomes" id="UP000199052"/>
    </source>
</evidence>
<evidence type="ECO:0000313" key="7">
    <source>
        <dbReference type="Proteomes" id="UP000533017"/>
    </source>
</evidence>
<dbReference type="EMBL" id="FOOI01000008">
    <property type="protein sequence ID" value="SFG73025.1"/>
    <property type="molecule type" value="Genomic_DNA"/>
</dbReference>
<sequence length="301" mass="33163">MATPRHVQARVAPVHVLPEVDSAVSVDSGDPADSADRSRRTHICGVPVDVLTMEETLVAASELIDSGRPHQHVAINAAKVVAARRDPRLRQIIESCALANADGQSIVWASRLLRPRLPERVAGIDFMLRMWGVAADRGYRVYLLGAKPSTVQKAADAARAQGVTVVGARSGYWTPAEESAVVAEVAGSQPDLLFVGLPTPRKEEFLHRHLDGLRTPLAVGVGGSFDVVAGEVTRAPEWMQRTGLEWVHRMRQEPRRLVRRYAEGNLRFVAMVVRDAADRLRRGPRRTERPDRPARPRHSAH</sequence>
<dbReference type="RefSeq" id="WP_202818122.1">
    <property type="nucleotide sequence ID" value="NZ_FOOI01000008.1"/>
</dbReference>
<dbReference type="AlphaFoldDB" id="A0A1I2U785"/>
<dbReference type="EC" id="2.4.1.187" evidence="4"/>
<evidence type="ECO:0000313" key="4">
    <source>
        <dbReference type="EMBL" id="NYH86472.1"/>
    </source>
</evidence>
<reference evidence="4 7" key="2">
    <citation type="submission" date="2020-07" db="EMBL/GenBank/DDBJ databases">
        <title>Sequencing the genomes of 1000 actinobacteria strains.</title>
        <authorList>
            <person name="Klenk H.-P."/>
        </authorList>
    </citation>
    <scope>NUCLEOTIDE SEQUENCE [LARGE SCALE GENOMIC DNA]</scope>
    <source>
        <strain evidence="4 7">DSM 45117</strain>
    </source>
</reference>
<dbReference type="Proteomes" id="UP000199052">
    <property type="component" value="Unassembled WGS sequence"/>
</dbReference>
<feature type="compositionally biased region" description="Basic and acidic residues" evidence="3">
    <location>
        <begin position="280"/>
        <end position="294"/>
    </location>
</feature>
<name>A0A1I2U785_9ACTN</name>
<dbReference type="STRING" id="504797.SAMN05421678_10853"/>
<dbReference type="Proteomes" id="UP000533017">
    <property type="component" value="Unassembled WGS sequence"/>
</dbReference>
<dbReference type="NCBIfam" id="TIGR00696">
    <property type="entry name" value="wecG_tagA_cpsF"/>
    <property type="match status" value="1"/>
</dbReference>
<gene>
    <name evidence="4" type="ORF">FHR37_005323</name>
    <name evidence="5" type="ORF">SAMN05421678_10853</name>
</gene>
<dbReference type="GO" id="GO:0047244">
    <property type="term" value="F:N-acetylglucosaminyldiphosphoundecaprenol N-acetyl-beta-D-mannosaminyltransferase activity"/>
    <property type="evidence" value="ECO:0007669"/>
    <property type="project" value="UniProtKB-EC"/>
</dbReference>
<evidence type="ECO:0000313" key="5">
    <source>
        <dbReference type="EMBL" id="SFG73025.1"/>
    </source>
</evidence>
<dbReference type="PANTHER" id="PTHR34136">
    <property type="match status" value="1"/>
</dbReference>
<evidence type="ECO:0000256" key="1">
    <source>
        <dbReference type="ARBA" id="ARBA00022676"/>
    </source>
</evidence>
<keyword evidence="1 4" id="KW-0328">Glycosyltransferase</keyword>
<reference evidence="5 6" key="1">
    <citation type="submission" date="2016-10" db="EMBL/GenBank/DDBJ databases">
        <authorList>
            <person name="de Groot N.N."/>
        </authorList>
    </citation>
    <scope>NUCLEOTIDE SEQUENCE [LARGE SCALE GENOMIC DNA]</scope>
    <source>
        <strain evidence="5 6">CPCC 202808</strain>
    </source>
</reference>
<keyword evidence="7" id="KW-1185">Reference proteome</keyword>
<keyword evidence="2 5" id="KW-0808">Transferase</keyword>
<proteinExistence type="predicted"/>